<dbReference type="OrthoDB" id="9808813at2"/>
<evidence type="ECO:0000256" key="4">
    <source>
        <dbReference type="ARBA" id="ARBA00023204"/>
    </source>
</evidence>
<dbReference type="RefSeq" id="WP_138085697.1">
    <property type="nucleotide sequence ID" value="NZ_VAUV01000005.1"/>
</dbReference>
<keyword evidence="4" id="KW-0234">DNA repair</keyword>
<keyword evidence="2" id="KW-0227">DNA damage</keyword>
<dbReference type="AlphaFoldDB" id="A0A5R8KGP6"/>
<name>A0A5R8KGP6_9BACT</name>
<evidence type="ECO:0000256" key="2">
    <source>
        <dbReference type="ARBA" id="ARBA00022763"/>
    </source>
</evidence>
<dbReference type="SUPFAM" id="SSF56672">
    <property type="entry name" value="DNA/RNA polymerases"/>
    <property type="match status" value="1"/>
</dbReference>
<keyword evidence="5" id="KW-0742">SOS response</keyword>
<dbReference type="InterPro" id="IPR025188">
    <property type="entry name" value="DUF4113"/>
</dbReference>
<comment type="similarity">
    <text evidence="1">Belongs to the DNA polymerase type-Y family.</text>
</comment>
<dbReference type="PANTHER" id="PTHR11076:SF34">
    <property type="entry name" value="PROTEIN UMUC"/>
    <property type="match status" value="1"/>
</dbReference>
<comment type="caution">
    <text evidence="7">The sequence shown here is derived from an EMBL/GenBank/DDBJ whole genome shotgun (WGS) entry which is preliminary data.</text>
</comment>
<dbReference type="GO" id="GO:0003887">
    <property type="term" value="F:DNA-directed DNA polymerase activity"/>
    <property type="evidence" value="ECO:0007669"/>
    <property type="project" value="TreeGrafter"/>
</dbReference>
<sequence>MFALVDCNNFYASCERVFNPSLEGKPIVVLSNNDGCVIARSNEAKALGIKMGEPYFKGRELMEKNRVVVFSSNYELYGDMSARVMQTLLLHTPVIENYSIDEAFLDMDGFGKPLEHAANLRRIVKQWTGIPVSVGIGPTKTLSKVANRIAKKALVNVGVCGLLTAEEITAALVSFPVEDVWGIGRQSAGFLAKHGIGTAEQFRAMPDNWIRKNMHVVGLRIAWELRGIKCHELEFTPPAKKSICVSRSFSERLTAMESVSEALLTHTARAGEKLRHNRLLATRMMVFLHTSPHAPNEPFYYGKLPIKLPFPTNDTLDLSHFAVAALKQVFKAGHRYMKCGLELSEMVAEGTENLELFAPVKKERNHALMKAMDELNQKMGRNTVVFAGSGVKREWFTKRDLRSPRYTTDMNELVIAYAN</sequence>
<dbReference type="PROSITE" id="PS50173">
    <property type="entry name" value="UMUC"/>
    <property type="match status" value="1"/>
</dbReference>
<dbReference type="Gene3D" id="3.40.1170.60">
    <property type="match status" value="1"/>
</dbReference>
<evidence type="ECO:0000256" key="3">
    <source>
        <dbReference type="ARBA" id="ARBA00023199"/>
    </source>
</evidence>
<dbReference type="Pfam" id="PF11799">
    <property type="entry name" value="IMS_C"/>
    <property type="match status" value="1"/>
</dbReference>
<dbReference type="InterPro" id="IPR043128">
    <property type="entry name" value="Rev_trsase/Diguanyl_cyclase"/>
</dbReference>
<dbReference type="InterPro" id="IPR001126">
    <property type="entry name" value="UmuC"/>
</dbReference>
<accession>A0A5R8KGP6</accession>
<keyword evidence="3" id="KW-0741">SOS mutagenesis</keyword>
<dbReference type="Gene3D" id="3.30.70.270">
    <property type="match status" value="1"/>
</dbReference>
<evidence type="ECO:0000313" key="8">
    <source>
        <dbReference type="Proteomes" id="UP000306196"/>
    </source>
</evidence>
<dbReference type="PANTHER" id="PTHR11076">
    <property type="entry name" value="DNA REPAIR POLYMERASE UMUC / TRANSFERASE FAMILY MEMBER"/>
    <property type="match status" value="1"/>
</dbReference>
<proteinExistence type="inferred from homology"/>
<feature type="domain" description="UmuC" evidence="6">
    <location>
        <begin position="2"/>
        <end position="184"/>
    </location>
</feature>
<evidence type="ECO:0000256" key="1">
    <source>
        <dbReference type="ARBA" id="ARBA00010945"/>
    </source>
</evidence>
<dbReference type="InterPro" id="IPR017961">
    <property type="entry name" value="DNA_pol_Y-fam_little_finger"/>
</dbReference>
<organism evidence="7 8">
    <name type="scientific">Phragmitibacter flavus</name>
    <dbReference type="NCBI Taxonomy" id="2576071"/>
    <lineage>
        <taxon>Bacteria</taxon>
        <taxon>Pseudomonadati</taxon>
        <taxon>Verrucomicrobiota</taxon>
        <taxon>Verrucomicrobiia</taxon>
        <taxon>Verrucomicrobiales</taxon>
        <taxon>Verrucomicrobiaceae</taxon>
        <taxon>Phragmitibacter</taxon>
    </lineage>
</organism>
<dbReference type="Proteomes" id="UP000306196">
    <property type="component" value="Unassembled WGS sequence"/>
</dbReference>
<dbReference type="Gene3D" id="1.10.150.20">
    <property type="entry name" value="5' to 3' exonuclease, C-terminal subdomain"/>
    <property type="match status" value="1"/>
</dbReference>
<dbReference type="GO" id="GO:0042276">
    <property type="term" value="P:error-prone translesion synthesis"/>
    <property type="evidence" value="ECO:0007669"/>
    <property type="project" value="TreeGrafter"/>
</dbReference>
<dbReference type="Pfam" id="PF00817">
    <property type="entry name" value="IMS"/>
    <property type="match status" value="1"/>
</dbReference>
<dbReference type="GO" id="GO:0006281">
    <property type="term" value="P:DNA repair"/>
    <property type="evidence" value="ECO:0007669"/>
    <property type="project" value="UniProtKB-KW"/>
</dbReference>
<evidence type="ECO:0000259" key="6">
    <source>
        <dbReference type="PROSITE" id="PS50173"/>
    </source>
</evidence>
<dbReference type="InterPro" id="IPR050116">
    <property type="entry name" value="DNA_polymerase-Y"/>
</dbReference>
<gene>
    <name evidence="7" type="ORF">FEM03_08135</name>
</gene>
<dbReference type="Pfam" id="PF13438">
    <property type="entry name" value="DUF4113"/>
    <property type="match status" value="1"/>
</dbReference>
<dbReference type="GO" id="GO:0003684">
    <property type="term" value="F:damaged DNA binding"/>
    <property type="evidence" value="ECO:0007669"/>
    <property type="project" value="InterPro"/>
</dbReference>
<evidence type="ECO:0000256" key="5">
    <source>
        <dbReference type="ARBA" id="ARBA00023236"/>
    </source>
</evidence>
<dbReference type="GO" id="GO:0009432">
    <property type="term" value="P:SOS response"/>
    <property type="evidence" value="ECO:0007669"/>
    <property type="project" value="UniProtKB-KW"/>
</dbReference>
<dbReference type="InterPro" id="IPR043502">
    <property type="entry name" value="DNA/RNA_pol_sf"/>
</dbReference>
<dbReference type="EMBL" id="VAUV01000005">
    <property type="protein sequence ID" value="TLD71484.1"/>
    <property type="molecule type" value="Genomic_DNA"/>
</dbReference>
<keyword evidence="8" id="KW-1185">Reference proteome</keyword>
<protein>
    <submittedName>
        <fullName evidence="7">Y-family DNA polymerase</fullName>
    </submittedName>
</protein>
<reference evidence="7 8" key="1">
    <citation type="submission" date="2019-05" db="EMBL/GenBank/DDBJ databases">
        <title>Verrucobacter flavum gen. nov., sp. nov. a new member of the family Verrucomicrobiaceae.</title>
        <authorList>
            <person name="Szuroczki S."/>
            <person name="Abbaszade G."/>
            <person name="Szabo A."/>
            <person name="Felfoldi T."/>
            <person name="Schumann P."/>
            <person name="Boka K."/>
            <person name="Keki Z."/>
            <person name="Toumi M."/>
            <person name="Toth E."/>
        </authorList>
    </citation>
    <scope>NUCLEOTIDE SEQUENCE [LARGE SCALE GENOMIC DNA]</scope>
    <source>
        <strain evidence="7 8">MG-N-17</strain>
    </source>
</reference>
<dbReference type="NCBIfam" id="NF002955">
    <property type="entry name" value="PRK03609.1"/>
    <property type="match status" value="1"/>
</dbReference>
<dbReference type="CDD" id="cd01700">
    <property type="entry name" value="PolY_Pol_V_umuC"/>
    <property type="match status" value="1"/>
</dbReference>
<evidence type="ECO:0000313" key="7">
    <source>
        <dbReference type="EMBL" id="TLD71484.1"/>
    </source>
</evidence>
<dbReference type="GO" id="GO:0005829">
    <property type="term" value="C:cytosol"/>
    <property type="evidence" value="ECO:0007669"/>
    <property type="project" value="TreeGrafter"/>
</dbReference>